<keyword evidence="21" id="KW-0539">Nucleus</keyword>
<dbReference type="PROSITE" id="PS00133">
    <property type="entry name" value="CARBOXYPEPT_ZN_2"/>
    <property type="match status" value="2"/>
</dbReference>
<evidence type="ECO:0000256" key="26">
    <source>
        <dbReference type="ARBA" id="ARBA00039143"/>
    </source>
</evidence>
<accession>A0A444U3W3</accession>
<keyword evidence="11" id="KW-0808">Transferase</keyword>
<dbReference type="InterPro" id="IPR057246">
    <property type="entry name" value="CARBOXYPEPT_ZN_1"/>
</dbReference>
<keyword evidence="10" id="KW-0645">Protease</keyword>
<evidence type="ECO:0000256" key="27">
    <source>
        <dbReference type="ARBA" id="ARBA00039334"/>
    </source>
</evidence>
<evidence type="ECO:0000256" key="4">
    <source>
        <dbReference type="ARBA" id="ARBA00004496"/>
    </source>
</evidence>
<dbReference type="InterPro" id="IPR057247">
    <property type="entry name" value="CARBOXYPEPT_ZN_2"/>
</dbReference>
<keyword evidence="9" id="KW-0121">Carboxypeptidase</keyword>
<dbReference type="InterPro" id="IPR029044">
    <property type="entry name" value="Nucleotide-diphossugar_trans"/>
</dbReference>
<feature type="domain" description="Peptidase M14" evidence="34">
    <location>
        <begin position="398"/>
        <end position="691"/>
    </location>
</feature>
<dbReference type="SUPFAM" id="SSF53448">
    <property type="entry name" value="Nucleotide-diphospho-sugar transferases"/>
    <property type="match status" value="1"/>
</dbReference>
<feature type="domain" description="Peptidase M14" evidence="34">
    <location>
        <begin position="118"/>
        <end position="394"/>
    </location>
</feature>
<keyword evidence="17" id="KW-0320">Glycogen biosynthesis</keyword>
<evidence type="ECO:0000256" key="17">
    <source>
        <dbReference type="ARBA" id="ARBA00023056"/>
    </source>
</evidence>
<keyword evidence="7" id="KW-0963">Cytoplasm</keyword>
<feature type="chain" id="PRO_5018968091" description="Carboxypeptidase B" evidence="33">
    <location>
        <begin position="16"/>
        <end position="963"/>
    </location>
</feature>
<dbReference type="Gene3D" id="3.40.630.10">
    <property type="entry name" value="Zn peptidases"/>
    <property type="match status" value="2"/>
</dbReference>
<evidence type="ECO:0000313" key="36">
    <source>
        <dbReference type="Proteomes" id="UP000289886"/>
    </source>
</evidence>
<evidence type="ECO:0000256" key="14">
    <source>
        <dbReference type="ARBA" id="ARBA00022801"/>
    </source>
</evidence>
<dbReference type="PANTHER" id="PTHR11705">
    <property type="entry name" value="PROTEASE FAMILY M14 CARBOXYPEPTIDASE A,B"/>
    <property type="match status" value="1"/>
</dbReference>
<dbReference type="FunFam" id="3.40.630.10:FF:000001">
    <property type="entry name" value="Carboxypeptidase B"/>
    <property type="match status" value="2"/>
</dbReference>
<comment type="similarity">
    <text evidence="6 31">Belongs to the peptidase M14 family.</text>
</comment>
<evidence type="ECO:0000256" key="22">
    <source>
        <dbReference type="ARBA" id="ARBA00036114"/>
    </source>
</evidence>
<comment type="cofactor">
    <cofactor evidence="1">
        <name>Mn(2+)</name>
        <dbReference type="ChEBI" id="CHEBI:29035"/>
    </cofactor>
</comment>
<evidence type="ECO:0000256" key="3">
    <source>
        <dbReference type="ARBA" id="ARBA00004123"/>
    </source>
</evidence>
<keyword evidence="15" id="KW-0862">Zinc</keyword>
<dbReference type="PANTHER" id="PTHR11705:SF20">
    <property type="entry name" value="CARBOXYPEPTIDASE B"/>
    <property type="match status" value="1"/>
</dbReference>
<dbReference type="FunFam" id="3.30.70.340:FF:000002">
    <property type="entry name" value="Carboxypeptidase A"/>
    <property type="match status" value="1"/>
</dbReference>
<dbReference type="Pfam" id="PF02244">
    <property type="entry name" value="Propep_M14"/>
    <property type="match status" value="1"/>
</dbReference>
<dbReference type="EC" id="2.4.1.186" evidence="25"/>
<keyword evidence="36" id="KW-1185">Reference proteome</keyword>
<name>A0A444U3W3_ACIRT</name>
<dbReference type="InterPro" id="IPR003146">
    <property type="entry name" value="M14A_act_pep"/>
</dbReference>
<dbReference type="GO" id="GO:0004181">
    <property type="term" value="F:metallocarboxypeptidase activity"/>
    <property type="evidence" value="ECO:0007669"/>
    <property type="project" value="UniProtKB-EC"/>
</dbReference>
<keyword evidence="20" id="KW-0464">Manganese</keyword>
<evidence type="ECO:0000256" key="5">
    <source>
        <dbReference type="ARBA" id="ARBA00004964"/>
    </source>
</evidence>
<comment type="catalytic activity">
    <reaction evidence="28">
        <text>[1,4-alpha-D-glucosyl](n)-L-tyrosyl-[glycogenin] + UDP-alpha-D-glucose = [1,4-alpha-D-glucosyl](n+1)-L-tyrosyl-[glycogenin] + UDP + H(+)</text>
        <dbReference type="Rhea" id="RHEA:56560"/>
        <dbReference type="Rhea" id="RHEA-COMP:14606"/>
        <dbReference type="Rhea" id="RHEA-COMP:14607"/>
        <dbReference type="ChEBI" id="CHEBI:15378"/>
        <dbReference type="ChEBI" id="CHEBI:58223"/>
        <dbReference type="ChEBI" id="CHEBI:58885"/>
        <dbReference type="ChEBI" id="CHEBI:140574"/>
        <dbReference type="EC" id="2.4.1.186"/>
    </reaction>
    <physiologicalReaction direction="left-to-right" evidence="28">
        <dbReference type="Rhea" id="RHEA:56561"/>
    </physiologicalReaction>
</comment>
<comment type="catalytic activity">
    <reaction evidence="22">
        <text>Preferential release of a C-terminal lysine or arginine amino acid.</text>
        <dbReference type="EC" id="3.4.17.2"/>
    </reaction>
</comment>
<dbReference type="CDD" id="cd02537">
    <property type="entry name" value="GT8_Glycogenin"/>
    <property type="match status" value="1"/>
</dbReference>
<evidence type="ECO:0000256" key="23">
    <source>
        <dbReference type="ARBA" id="ARBA00037795"/>
    </source>
</evidence>
<dbReference type="FunFam" id="3.90.550.10:FF:000025">
    <property type="entry name" value="Glycogenin-1 isoform 1"/>
    <property type="match status" value="1"/>
</dbReference>
<dbReference type="GO" id="GO:0008466">
    <property type="term" value="F:glycogenin glucosyltransferase activity"/>
    <property type="evidence" value="ECO:0007669"/>
    <property type="project" value="UniProtKB-EC"/>
</dbReference>
<evidence type="ECO:0000256" key="29">
    <source>
        <dbReference type="ARBA" id="ARBA00047924"/>
    </source>
</evidence>
<evidence type="ECO:0000256" key="31">
    <source>
        <dbReference type="PROSITE-ProRule" id="PRU01379"/>
    </source>
</evidence>
<dbReference type="PROSITE" id="PS52035">
    <property type="entry name" value="PEPTIDASE_M14"/>
    <property type="match status" value="2"/>
</dbReference>
<comment type="caution">
    <text evidence="35">The sequence shown here is derived from an EMBL/GenBank/DDBJ whole genome shotgun (WGS) entry which is preliminary data.</text>
</comment>
<evidence type="ECO:0000256" key="11">
    <source>
        <dbReference type="ARBA" id="ARBA00022679"/>
    </source>
</evidence>
<dbReference type="SUPFAM" id="SSF54897">
    <property type="entry name" value="Protease propeptides/inhibitors"/>
    <property type="match status" value="2"/>
</dbReference>
<comment type="function">
    <text evidence="30">Glycogenin participates in the glycogen biosynthetic process along with glycogen synthase and glycogen branching enzyme. It catalyzes the formation of a short alpha (1,4)-glucosyl chain covalently attached via a glucose 1-O-tyrosyl linkage to internal tyrosine residues and these chains act as primers for the elongation reaction catalyzed by glycogen synthase.</text>
</comment>
<dbReference type="InterPro" id="IPR002495">
    <property type="entry name" value="Glyco_trans_8"/>
</dbReference>
<evidence type="ECO:0000256" key="25">
    <source>
        <dbReference type="ARBA" id="ARBA00038934"/>
    </source>
</evidence>
<dbReference type="Pfam" id="PF01501">
    <property type="entry name" value="Glyco_transf_8"/>
    <property type="match status" value="1"/>
</dbReference>
<evidence type="ECO:0000256" key="9">
    <source>
        <dbReference type="ARBA" id="ARBA00022645"/>
    </source>
</evidence>
<evidence type="ECO:0000313" key="35">
    <source>
        <dbReference type="EMBL" id="RXM29831.1"/>
    </source>
</evidence>
<gene>
    <name evidence="35" type="ORF">EOD39_8453</name>
</gene>
<dbReference type="SUPFAM" id="SSF53187">
    <property type="entry name" value="Zn-dependent exopeptidases"/>
    <property type="match status" value="2"/>
</dbReference>
<dbReference type="InterPro" id="IPR036990">
    <property type="entry name" value="M14A-like_propep"/>
</dbReference>
<comment type="subcellular location">
    <subcellularLocation>
        <location evidence="4">Cytoplasm</location>
    </subcellularLocation>
    <subcellularLocation>
        <location evidence="3">Nucleus</location>
    </subcellularLocation>
    <subcellularLocation>
        <location evidence="23">Zymogen granule lumen</location>
    </subcellularLocation>
</comment>
<evidence type="ECO:0000256" key="18">
    <source>
        <dbReference type="ARBA" id="ARBA00023157"/>
    </source>
</evidence>
<evidence type="ECO:0000256" key="10">
    <source>
        <dbReference type="ARBA" id="ARBA00022670"/>
    </source>
</evidence>
<dbReference type="PROSITE" id="PS00132">
    <property type="entry name" value="CARBOXYPEPT_ZN_1"/>
    <property type="match status" value="2"/>
</dbReference>
<comment type="cofactor">
    <cofactor evidence="2">
        <name>Zn(2+)</name>
        <dbReference type="ChEBI" id="CHEBI:29105"/>
    </cofactor>
</comment>
<feature type="region of interest" description="Disordered" evidence="32">
    <location>
        <begin position="918"/>
        <end position="946"/>
    </location>
</feature>
<dbReference type="EC" id="3.4.17.2" evidence="26"/>
<dbReference type="AlphaFoldDB" id="A0A444U3W3"/>
<reference evidence="35 36" key="1">
    <citation type="submission" date="2019-01" db="EMBL/GenBank/DDBJ databases">
        <title>Draft Genome and Complete Hox-Cluster Characterization of the Sterlet Sturgeon (Acipenser ruthenus).</title>
        <authorList>
            <person name="Wei Q."/>
        </authorList>
    </citation>
    <scope>NUCLEOTIDE SEQUENCE [LARGE SCALE GENOMIC DNA]</scope>
    <source>
        <strain evidence="35">WHYD16114868_AA</strain>
        <tissue evidence="35">Blood</tissue>
    </source>
</reference>
<feature type="signal peptide" evidence="33">
    <location>
        <begin position="1"/>
        <end position="15"/>
    </location>
</feature>
<evidence type="ECO:0000256" key="21">
    <source>
        <dbReference type="ARBA" id="ARBA00023242"/>
    </source>
</evidence>
<evidence type="ECO:0000256" key="32">
    <source>
        <dbReference type="SAM" id="MobiDB-lite"/>
    </source>
</evidence>
<dbReference type="Gene3D" id="3.90.550.10">
    <property type="entry name" value="Spore Coat Polysaccharide Biosynthesis Protein SpsA, Chain A"/>
    <property type="match status" value="1"/>
</dbReference>
<evidence type="ECO:0000256" key="12">
    <source>
        <dbReference type="ARBA" id="ARBA00022723"/>
    </source>
</evidence>
<organism evidence="35 36">
    <name type="scientific">Acipenser ruthenus</name>
    <name type="common">Sterlet sturgeon</name>
    <dbReference type="NCBI Taxonomy" id="7906"/>
    <lineage>
        <taxon>Eukaryota</taxon>
        <taxon>Metazoa</taxon>
        <taxon>Chordata</taxon>
        <taxon>Craniata</taxon>
        <taxon>Vertebrata</taxon>
        <taxon>Euteleostomi</taxon>
        <taxon>Actinopterygii</taxon>
        <taxon>Chondrostei</taxon>
        <taxon>Acipenseriformes</taxon>
        <taxon>Acipenseridae</taxon>
        <taxon>Acipenser</taxon>
    </lineage>
</organism>
<comment type="caution">
    <text evidence="31">Lacks conserved residue(s) required for the propagation of feature annotation.</text>
</comment>
<dbReference type="GO" id="GO:0005737">
    <property type="term" value="C:cytoplasm"/>
    <property type="evidence" value="ECO:0007669"/>
    <property type="project" value="UniProtKB-SubCell"/>
</dbReference>
<sequence>MKVLLLLGFIATALTAGPSAFDGAKVYRLKPQYEGHVEAIKNLASIIQVDFWSPDNEEMVAAHTNVDIHVSAEQAPLLETLLQQSGMEHEVLIEDLQSAMKNQFDNKQRSTAGYNYEKYNTFEKIEAWTASITAENPNLVSRSQIGSSFEGRPMYLLKLGKRTGSSKPAIFVDCGIHAREWISPAFCQWFVKEAVTTYGSDAEMTRLLDNMDVFVLPVFNVDGYAYTWSKDRMWRKTRSKNSGTTCIGTDPNRNFNAGWCIIGASNKPCSDTYCGSKAESEVEVKAVADFIRANRSIIKAYLTVHSYSQLLLFPYSYTTALAAQHSELMDFWFPESVNQVAQGMTADIHIGGDSVLYVENHLKYSGIDHSIFIDNLQDQIKSQFDRVLRSAEVYDYEKYNDWDKIVSWTEHIAATFPSLVTRTEIGKTFEGNPIYLLKVGSRQDQSKPAVFMDCGIHAREWISPAFCQWFVKEATNTYGSDNLMTTLLDNLVFYVVPVLNVDGYIYTWTNDRLWRKNRSKHPSSSCLGVDLNRNFDAGWCKLGSSKNPCDETFCGSEVESELEVKALANFIRTHSDIKLYLTIHAYAQVVIVPYCYDYKTTPHCNELNEIAKGATHALASLYNTKYNYGPGATVLYQAFVTLATNDAYGKGALVLGTSLRNHRTSRKLVIMVSPQVSEPMRAVLQKIFDEVRLVDVLDSGDSAHLALMQRPELGVTLTKLHCWTLTHYSKCVFMDADTMVLSNIDELFEREELSAAPDPGWPDCFNSGLFVFRPSNETYNKLLQFASEKGSFDGGDQGILNSFFSNWATADIQKHLPFIYNLSSIAIYSYLPAFKQYGAEAKVIHFLGAVKPWNCRYDSKTKRVTGDSQDPPLLHPEFLNMWWDISMSIQPLLAEHGVVIHSEPVCQSDEASEAVSRIHVGAPPPPPPMSSAERKQKWEQGQADYMGADSFDNIQKKLDAYLK</sequence>
<dbReference type="Pfam" id="PF00246">
    <property type="entry name" value="Peptidase_M14"/>
    <property type="match status" value="2"/>
</dbReference>
<proteinExistence type="inferred from homology"/>
<keyword evidence="13 33" id="KW-0732">Signal</keyword>
<dbReference type="PRINTS" id="PR00765">
    <property type="entry name" value="CRBOXYPTASEA"/>
</dbReference>
<dbReference type="GO" id="GO:0006508">
    <property type="term" value="P:proteolysis"/>
    <property type="evidence" value="ECO:0007669"/>
    <property type="project" value="UniProtKB-KW"/>
</dbReference>
<evidence type="ECO:0000256" key="13">
    <source>
        <dbReference type="ARBA" id="ARBA00022729"/>
    </source>
</evidence>
<keyword evidence="14" id="KW-0378">Hydrolase</keyword>
<dbReference type="GO" id="GO:0008270">
    <property type="term" value="F:zinc ion binding"/>
    <property type="evidence" value="ECO:0007669"/>
    <property type="project" value="InterPro"/>
</dbReference>
<evidence type="ECO:0000256" key="15">
    <source>
        <dbReference type="ARBA" id="ARBA00022833"/>
    </source>
</evidence>
<evidence type="ECO:0000259" key="34">
    <source>
        <dbReference type="PROSITE" id="PS52035"/>
    </source>
</evidence>
<evidence type="ECO:0000256" key="33">
    <source>
        <dbReference type="SAM" id="SignalP"/>
    </source>
</evidence>
<evidence type="ECO:0000256" key="8">
    <source>
        <dbReference type="ARBA" id="ARBA00022553"/>
    </source>
</evidence>
<evidence type="ECO:0000256" key="1">
    <source>
        <dbReference type="ARBA" id="ARBA00001936"/>
    </source>
</evidence>
<keyword evidence="16" id="KW-0482">Metalloprotease</keyword>
<dbReference type="EMBL" id="SCEB01215395">
    <property type="protein sequence ID" value="RXM29831.1"/>
    <property type="molecule type" value="Genomic_DNA"/>
</dbReference>
<keyword evidence="19" id="KW-0325">Glycoprotein</keyword>
<dbReference type="GO" id="GO:0005615">
    <property type="term" value="C:extracellular space"/>
    <property type="evidence" value="ECO:0007669"/>
    <property type="project" value="TreeGrafter"/>
</dbReference>
<dbReference type="Proteomes" id="UP000289886">
    <property type="component" value="Unassembled WGS sequence"/>
</dbReference>
<evidence type="ECO:0000256" key="7">
    <source>
        <dbReference type="ARBA" id="ARBA00022490"/>
    </source>
</evidence>
<keyword evidence="12" id="KW-0479">Metal-binding</keyword>
<comment type="catalytic activity">
    <reaction evidence="29">
        <text>L-tyrosyl-[glycogenin] + UDP-alpha-D-glucose = alpha-D-glucosyl-L-tyrosyl-[glycogenin] + UDP + H(+)</text>
        <dbReference type="Rhea" id="RHEA:23360"/>
        <dbReference type="Rhea" id="RHEA-COMP:14604"/>
        <dbReference type="Rhea" id="RHEA-COMP:14605"/>
        <dbReference type="ChEBI" id="CHEBI:15378"/>
        <dbReference type="ChEBI" id="CHEBI:46858"/>
        <dbReference type="ChEBI" id="CHEBI:58223"/>
        <dbReference type="ChEBI" id="CHEBI:58885"/>
        <dbReference type="ChEBI" id="CHEBI:140573"/>
        <dbReference type="EC" id="2.4.1.186"/>
    </reaction>
    <physiologicalReaction direction="left-to-right" evidence="29">
        <dbReference type="Rhea" id="RHEA:23361"/>
    </physiologicalReaction>
</comment>
<keyword evidence="18" id="KW-1015">Disulfide bond</keyword>
<evidence type="ECO:0000256" key="20">
    <source>
        <dbReference type="ARBA" id="ARBA00023211"/>
    </source>
</evidence>
<comment type="similarity">
    <text evidence="24">Belongs to the glycosyltransferase 8 family. Glycogenin subfamily.</text>
</comment>
<evidence type="ECO:0000256" key="16">
    <source>
        <dbReference type="ARBA" id="ARBA00023049"/>
    </source>
</evidence>
<comment type="pathway">
    <text evidence="5">Glycan biosynthesis; glycogen biosynthesis.</text>
</comment>
<evidence type="ECO:0000256" key="28">
    <source>
        <dbReference type="ARBA" id="ARBA00047374"/>
    </source>
</evidence>
<evidence type="ECO:0000256" key="24">
    <source>
        <dbReference type="ARBA" id="ARBA00038162"/>
    </source>
</evidence>
<dbReference type="InterPro" id="IPR000834">
    <property type="entry name" value="Peptidase_M14"/>
</dbReference>
<dbReference type="GO" id="GO:0005634">
    <property type="term" value="C:nucleus"/>
    <property type="evidence" value="ECO:0007669"/>
    <property type="project" value="UniProtKB-SubCell"/>
</dbReference>
<evidence type="ECO:0000256" key="19">
    <source>
        <dbReference type="ARBA" id="ARBA00023180"/>
    </source>
</evidence>
<keyword evidence="8" id="KW-0597">Phosphoprotein</keyword>
<evidence type="ECO:0000256" key="30">
    <source>
        <dbReference type="ARBA" id="ARBA00049637"/>
    </source>
</evidence>
<dbReference type="Gene3D" id="3.30.70.340">
    <property type="entry name" value="Metallocarboxypeptidase-like"/>
    <property type="match status" value="1"/>
</dbReference>
<dbReference type="GO" id="GO:0005978">
    <property type="term" value="P:glycogen biosynthetic process"/>
    <property type="evidence" value="ECO:0007669"/>
    <property type="project" value="UniProtKB-KW"/>
</dbReference>
<evidence type="ECO:0000256" key="2">
    <source>
        <dbReference type="ARBA" id="ARBA00001947"/>
    </source>
</evidence>
<evidence type="ECO:0000256" key="6">
    <source>
        <dbReference type="ARBA" id="ARBA00005988"/>
    </source>
</evidence>
<dbReference type="SMART" id="SM00631">
    <property type="entry name" value="Zn_pept"/>
    <property type="match status" value="2"/>
</dbReference>
<protein>
    <recommendedName>
        <fullName evidence="27">Carboxypeptidase B</fullName>
        <ecNumber evidence="25">2.4.1.186</ecNumber>
        <ecNumber evidence="26">3.4.17.2</ecNumber>
    </recommendedName>
</protein>